<dbReference type="OrthoDB" id="4511170at2759"/>
<sequence length="111" mass="11084">MHLALSLLALSATTLAAPVHAPQNQGSTDPVRVSKLLTPISHPAKEERHVEARTLGLLTGLLSHALGGSSECKECEGEAGGSASASGGLGGLMSGGLGAKTAATVMKMVKE</sequence>
<feature type="chain" id="PRO_5036266712" evidence="1">
    <location>
        <begin position="17"/>
        <end position="111"/>
    </location>
</feature>
<dbReference type="EMBL" id="JACBAG010001677">
    <property type="protein sequence ID" value="KAF7184045.1"/>
    <property type="molecule type" value="Genomic_DNA"/>
</dbReference>
<dbReference type="AlphaFoldDB" id="A0A8H6Q9U3"/>
<proteinExistence type="predicted"/>
<comment type="caution">
    <text evidence="2">The sequence shown here is derived from an EMBL/GenBank/DDBJ whole genome shotgun (WGS) entry which is preliminary data.</text>
</comment>
<name>A0A8H6Q9U3_9EURO</name>
<dbReference type="Proteomes" id="UP000641853">
    <property type="component" value="Unassembled WGS sequence"/>
</dbReference>
<dbReference type="Proteomes" id="UP000654922">
    <property type="component" value="Unassembled WGS sequence"/>
</dbReference>
<keyword evidence="4" id="KW-1185">Reference proteome</keyword>
<organism evidence="2 5">
    <name type="scientific">Aspergillus felis</name>
    <dbReference type="NCBI Taxonomy" id="1287682"/>
    <lineage>
        <taxon>Eukaryota</taxon>
        <taxon>Fungi</taxon>
        <taxon>Dikarya</taxon>
        <taxon>Ascomycota</taxon>
        <taxon>Pezizomycotina</taxon>
        <taxon>Eurotiomycetes</taxon>
        <taxon>Eurotiomycetidae</taxon>
        <taxon>Eurotiales</taxon>
        <taxon>Aspergillaceae</taxon>
        <taxon>Aspergillus</taxon>
        <taxon>Aspergillus subgen. Fumigati</taxon>
    </lineage>
</organism>
<gene>
    <name evidence="2" type="ORF">CNMCM5623_001618</name>
    <name evidence="3" type="ORF">CNMCM7691_004604</name>
</gene>
<accession>A0A8H6Q9U3</accession>
<evidence type="ECO:0000313" key="3">
    <source>
        <dbReference type="EMBL" id="KAF7184045.1"/>
    </source>
</evidence>
<evidence type="ECO:0000313" key="4">
    <source>
        <dbReference type="Proteomes" id="UP000641853"/>
    </source>
</evidence>
<evidence type="ECO:0000313" key="5">
    <source>
        <dbReference type="Proteomes" id="UP000654922"/>
    </source>
</evidence>
<reference evidence="2" key="1">
    <citation type="submission" date="2020-06" db="EMBL/GenBank/DDBJ databases">
        <title>Draft genome sequences of strains closely related to Aspergillus parafelis and Aspergillus hiratsukae.</title>
        <authorList>
            <person name="Dos Santos R.A.C."/>
            <person name="Rivero-Menendez O."/>
            <person name="Steenwyk J.L."/>
            <person name="Mead M.E."/>
            <person name="Goldman G.H."/>
            <person name="Alastruey-Izquierdo A."/>
            <person name="Rokas A."/>
        </authorList>
    </citation>
    <scope>NUCLEOTIDE SEQUENCE</scope>
    <source>
        <strain evidence="2">CNM-CM5623</strain>
        <strain evidence="3">CNM-CM7691</strain>
    </source>
</reference>
<feature type="signal peptide" evidence="1">
    <location>
        <begin position="1"/>
        <end position="16"/>
    </location>
</feature>
<keyword evidence="1" id="KW-0732">Signal</keyword>
<dbReference type="EMBL" id="JACBAE010001260">
    <property type="protein sequence ID" value="KAF7168678.1"/>
    <property type="molecule type" value="Genomic_DNA"/>
</dbReference>
<evidence type="ECO:0000313" key="2">
    <source>
        <dbReference type="EMBL" id="KAF7168678.1"/>
    </source>
</evidence>
<protein>
    <submittedName>
        <fullName evidence="2">Uncharacterized protein</fullName>
    </submittedName>
</protein>
<evidence type="ECO:0000256" key="1">
    <source>
        <dbReference type="SAM" id="SignalP"/>
    </source>
</evidence>